<dbReference type="AlphaFoldDB" id="A0A382HDE5"/>
<evidence type="ECO:0000313" key="1">
    <source>
        <dbReference type="EMBL" id="SVB85306.1"/>
    </source>
</evidence>
<gene>
    <name evidence="1" type="ORF">METZ01_LOCUS238160</name>
</gene>
<organism evidence="1">
    <name type="scientific">marine metagenome</name>
    <dbReference type="NCBI Taxonomy" id="408172"/>
    <lineage>
        <taxon>unclassified sequences</taxon>
        <taxon>metagenomes</taxon>
        <taxon>ecological metagenomes</taxon>
    </lineage>
</organism>
<sequence length="207" mass="23854">MANRLEFTPNPDAMWPGTRSEKLHVVNEFLYDNLVTRTMSLFQALPDLGRSDRGYSAGGASAVELVDCTMAFQKIPAKMHRGWIHFDKSFITGILYLSENTNDGTSLYTMKKGSLFDPSHFETKQKCNRQGYMTERDTLVQMEHNNLFEEHLNVKGKFNRLLLMPNIYHGANSFEGLKEDRLTLVMFFHRIAGEPMPIERMRAVRKV</sequence>
<reference evidence="1" key="1">
    <citation type="submission" date="2018-05" db="EMBL/GenBank/DDBJ databases">
        <authorList>
            <person name="Lanie J.A."/>
            <person name="Ng W.-L."/>
            <person name="Kazmierczak K.M."/>
            <person name="Andrzejewski T.M."/>
            <person name="Davidsen T.M."/>
            <person name="Wayne K.J."/>
            <person name="Tettelin H."/>
            <person name="Glass J.I."/>
            <person name="Rusch D."/>
            <person name="Podicherti R."/>
            <person name="Tsui H.-C.T."/>
            <person name="Winkler M.E."/>
        </authorList>
    </citation>
    <scope>NUCLEOTIDE SEQUENCE</scope>
</reference>
<dbReference type="Pfam" id="PF20043">
    <property type="entry name" value="DUF6445"/>
    <property type="match status" value="1"/>
</dbReference>
<name>A0A382HDE5_9ZZZZ</name>
<protein>
    <recommendedName>
        <fullName evidence="2">Prolyl 4-hydroxylase alpha subunit Fe(2+) 2OG dioxygenase domain-containing protein</fullName>
    </recommendedName>
</protein>
<dbReference type="InterPro" id="IPR045617">
    <property type="entry name" value="DUF6445"/>
</dbReference>
<proteinExistence type="predicted"/>
<evidence type="ECO:0008006" key="2">
    <source>
        <dbReference type="Google" id="ProtNLM"/>
    </source>
</evidence>
<dbReference type="EMBL" id="UINC01060617">
    <property type="protein sequence ID" value="SVB85306.1"/>
    <property type="molecule type" value="Genomic_DNA"/>
</dbReference>
<accession>A0A382HDE5</accession>